<dbReference type="AlphaFoldDB" id="A0A0G0PDQ2"/>
<evidence type="ECO:0000313" key="2">
    <source>
        <dbReference type="Proteomes" id="UP000033944"/>
    </source>
</evidence>
<name>A0A0G0PDQ2_9BACT</name>
<comment type="caution">
    <text evidence="1">The sequence shown here is derived from an EMBL/GenBank/DDBJ whole genome shotgun (WGS) entry which is preliminary data.</text>
</comment>
<sequence>MSKWWERLGIGVSPTQGEQKMSVVGNEAWLKAQDITDARRLIESGKATGDNEMIETGKARLRFALGKQTPEDEDLFRKK</sequence>
<dbReference type="EMBL" id="LBVN01000007">
    <property type="protein sequence ID" value="KKQ87416.1"/>
    <property type="molecule type" value="Genomic_DNA"/>
</dbReference>
<accession>A0A0G0PDQ2</accession>
<organism evidence="1 2">
    <name type="scientific">Candidatus Woesebacteria bacterium GW2011_GWB1_38_8b</name>
    <dbReference type="NCBI Taxonomy" id="1618571"/>
    <lineage>
        <taxon>Bacteria</taxon>
        <taxon>Candidatus Woeseibacteriota</taxon>
    </lineage>
</organism>
<reference evidence="1 2" key="1">
    <citation type="journal article" date="2015" name="Nature">
        <title>rRNA introns, odd ribosomes, and small enigmatic genomes across a large radiation of phyla.</title>
        <authorList>
            <person name="Brown C.T."/>
            <person name="Hug L.A."/>
            <person name="Thomas B.C."/>
            <person name="Sharon I."/>
            <person name="Castelle C.J."/>
            <person name="Singh A."/>
            <person name="Wilkins M.J."/>
            <person name="Williams K.H."/>
            <person name="Banfield J.F."/>
        </authorList>
    </citation>
    <scope>NUCLEOTIDE SEQUENCE [LARGE SCALE GENOMIC DNA]</scope>
</reference>
<protein>
    <submittedName>
        <fullName evidence="1">Uncharacterized protein</fullName>
    </submittedName>
</protein>
<proteinExistence type="predicted"/>
<gene>
    <name evidence="1" type="ORF">UT10_C0007G0074</name>
</gene>
<evidence type="ECO:0000313" key="1">
    <source>
        <dbReference type="EMBL" id="KKQ87416.1"/>
    </source>
</evidence>
<dbReference type="Proteomes" id="UP000033944">
    <property type="component" value="Unassembled WGS sequence"/>
</dbReference>